<evidence type="ECO:0000256" key="5">
    <source>
        <dbReference type="ARBA" id="ARBA00022842"/>
    </source>
</evidence>
<gene>
    <name evidence="6" type="ORF">GCM10009682_63940</name>
</gene>
<dbReference type="EMBL" id="BAAALT010000367">
    <property type="protein sequence ID" value="GAA1838898.1"/>
    <property type="molecule type" value="Genomic_DNA"/>
</dbReference>
<evidence type="ECO:0000256" key="1">
    <source>
        <dbReference type="ARBA" id="ARBA00001033"/>
    </source>
</evidence>
<evidence type="ECO:0000313" key="7">
    <source>
        <dbReference type="Proteomes" id="UP001500218"/>
    </source>
</evidence>
<name>A0ABP4Z7W0_9ACTN</name>
<dbReference type="PROSITE" id="PS00630">
    <property type="entry name" value="IMP_2"/>
    <property type="match status" value="1"/>
</dbReference>
<dbReference type="Gene3D" id="3.30.540.10">
    <property type="entry name" value="Fructose-1,6-Bisphosphatase, subunit A, domain 1"/>
    <property type="match status" value="1"/>
</dbReference>
<organism evidence="6 7">
    <name type="scientific">Luedemannella flava</name>
    <dbReference type="NCBI Taxonomy" id="349316"/>
    <lineage>
        <taxon>Bacteria</taxon>
        <taxon>Bacillati</taxon>
        <taxon>Actinomycetota</taxon>
        <taxon>Actinomycetes</taxon>
        <taxon>Micromonosporales</taxon>
        <taxon>Micromonosporaceae</taxon>
        <taxon>Luedemannella</taxon>
    </lineage>
</organism>
<keyword evidence="7" id="KW-1185">Reference proteome</keyword>
<reference evidence="7" key="1">
    <citation type="journal article" date="2019" name="Int. J. Syst. Evol. Microbiol.">
        <title>The Global Catalogue of Microorganisms (GCM) 10K type strain sequencing project: providing services to taxonomists for standard genome sequencing and annotation.</title>
        <authorList>
            <consortium name="The Broad Institute Genomics Platform"/>
            <consortium name="The Broad Institute Genome Sequencing Center for Infectious Disease"/>
            <person name="Wu L."/>
            <person name="Ma J."/>
        </authorList>
    </citation>
    <scope>NUCLEOTIDE SEQUENCE [LARGE SCALE GENOMIC DNA]</scope>
    <source>
        <strain evidence="7">JCM 13250</strain>
    </source>
</reference>
<keyword evidence="4" id="KW-0378">Hydrolase</keyword>
<evidence type="ECO:0000256" key="3">
    <source>
        <dbReference type="ARBA" id="ARBA00022723"/>
    </source>
</evidence>
<evidence type="ECO:0000313" key="6">
    <source>
        <dbReference type="EMBL" id="GAA1838898.1"/>
    </source>
</evidence>
<dbReference type="PANTHER" id="PTHR20854:SF4">
    <property type="entry name" value="INOSITOL-1-MONOPHOSPHATASE-RELATED"/>
    <property type="match status" value="1"/>
</dbReference>
<keyword evidence="5" id="KW-0460">Magnesium</keyword>
<sequence length="281" mass="29751">MEMTDTDTQRLAGVAAQAATLVGPALVEAFQTRPDVAFKRDRHDPVTVHDRAAEERIRDFIMAAVPDSTVVGEEDGTRGTGRVHWYVDPIDGTANFARGLPFWCTSVAAVVDGAVVAGAICDPVRGDVFTASTAGAWCNDVPMRSTGATEETAAMLVTSYPGATGIETDRERVLARTAELISTYATVRRPGSTALNLAYVAAGRVDVALGIGINAWDVAAGALMVRQAGGHYFGLRRASPDGPVPDPAWQRPGYLAMVGTLDPEATTVRSLFVDRYDLAGL</sequence>
<dbReference type="InterPro" id="IPR000760">
    <property type="entry name" value="Inositol_monophosphatase-like"/>
</dbReference>
<comment type="caution">
    <text evidence="6">The sequence shown here is derived from an EMBL/GenBank/DDBJ whole genome shotgun (WGS) entry which is preliminary data.</text>
</comment>
<dbReference type="SUPFAM" id="SSF56655">
    <property type="entry name" value="Carbohydrate phosphatase"/>
    <property type="match status" value="1"/>
</dbReference>
<evidence type="ECO:0000256" key="4">
    <source>
        <dbReference type="ARBA" id="ARBA00022801"/>
    </source>
</evidence>
<dbReference type="PANTHER" id="PTHR20854">
    <property type="entry name" value="INOSITOL MONOPHOSPHATASE"/>
    <property type="match status" value="1"/>
</dbReference>
<dbReference type="Proteomes" id="UP001500218">
    <property type="component" value="Unassembled WGS sequence"/>
</dbReference>
<proteinExistence type="predicted"/>
<dbReference type="PRINTS" id="PR00377">
    <property type="entry name" value="IMPHPHTASES"/>
</dbReference>
<comment type="catalytic activity">
    <reaction evidence="1">
        <text>a myo-inositol phosphate + H2O = myo-inositol + phosphate</text>
        <dbReference type="Rhea" id="RHEA:24056"/>
        <dbReference type="ChEBI" id="CHEBI:15377"/>
        <dbReference type="ChEBI" id="CHEBI:17268"/>
        <dbReference type="ChEBI" id="CHEBI:43474"/>
        <dbReference type="ChEBI" id="CHEBI:84139"/>
        <dbReference type="EC" id="3.1.3.25"/>
    </reaction>
</comment>
<dbReference type="InterPro" id="IPR020583">
    <property type="entry name" value="Inositol_monoP_metal-BS"/>
</dbReference>
<dbReference type="PROSITE" id="PS00629">
    <property type="entry name" value="IMP_1"/>
    <property type="match status" value="1"/>
</dbReference>
<evidence type="ECO:0000256" key="2">
    <source>
        <dbReference type="ARBA" id="ARBA00013106"/>
    </source>
</evidence>
<dbReference type="Pfam" id="PF00459">
    <property type="entry name" value="Inositol_P"/>
    <property type="match status" value="1"/>
</dbReference>
<keyword evidence="3" id="KW-0479">Metal-binding</keyword>
<dbReference type="Gene3D" id="3.40.190.80">
    <property type="match status" value="1"/>
</dbReference>
<dbReference type="EC" id="3.1.3.25" evidence="2"/>
<protein>
    <recommendedName>
        <fullName evidence="2">inositol-phosphate phosphatase</fullName>
        <ecNumber evidence="2">3.1.3.25</ecNumber>
    </recommendedName>
</protein>
<dbReference type="InterPro" id="IPR020550">
    <property type="entry name" value="Inositol_monophosphatase_CS"/>
</dbReference>
<accession>A0ABP4Z7W0</accession>